<name>A0A2M7Z6R0_9BACT</name>
<dbReference type="Pfam" id="PF12666">
    <property type="entry name" value="PrgI"/>
    <property type="match status" value="1"/>
</dbReference>
<keyword evidence="1" id="KW-0812">Transmembrane</keyword>
<keyword evidence="1" id="KW-0472">Membrane</keyword>
<evidence type="ECO:0008006" key="4">
    <source>
        <dbReference type="Google" id="ProtNLM"/>
    </source>
</evidence>
<reference evidence="3" key="1">
    <citation type="submission" date="2017-09" db="EMBL/GenBank/DDBJ databases">
        <title>Depth-based differentiation of microbial function through sediment-hosted aquifers and enrichment of novel symbionts in the deep terrestrial subsurface.</title>
        <authorList>
            <person name="Probst A.J."/>
            <person name="Ladd B."/>
            <person name="Jarett J.K."/>
            <person name="Geller-Mcgrath D.E."/>
            <person name="Sieber C.M.K."/>
            <person name="Emerson J.B."/>
            <person name="Anantharaman K."/>
            <person name="Thomas B.C."/>
            <person name="Malmstrom R."/>
            <person name="Stieglmeier M."/>
            <person name="Klingl A."/>
            <person name="Woyke T."/>
            <person name="Ryan C.M."/>
            <person name="Banfield J.F."/>
        </authorList>
    </citation>
    <scope>NUCLEOTIDE SEQUENCE [LARGE SCALE GENOMIC DNA]</scope>
</reference>
<dbReference type="AlphaFoldDB" id="A0A2M7Z6R0"/>
<protein>
    <recommendedName>
        <fullName evidence="4">PrgI family protein</fullName>
    </recommendedName>
</protein>
<evidence type="ECO:0000313" key="3">
    <source>
        <dbReference type="Proteomes" id="UP000230843"/>
    </source>
</evidence>
<evidence type="ECO:0000313" key="2">
    <source>
        <dbReference type="EMBL" id="PJA89762.1"/>
    </source>
</evidence>
<comment type="caution">
    <text evidence="2">The sequence shown here is derived from an EMBL/GenBank/DDBJ whole genome shotgun (WGS) entry which is preliminary data.</text>
</comment>
<organism evidence="2 3">
    <name type="scientific">Candidatus Magasanikbacteria bacterium CG_4_9_14_3_um_filter_32_9</name>
    <dbReference type="NCBI Taxonomy" id="1974644"/>
    <lineage>
        <taxon>Bacteria</taxon>
        <taxon>Candidatus Magasanikiibacteriota</taxon>
    </lineage>
</organism>
<proteinExistence type="predicted"/>
<feature type="transmembrane region" description="Helical" evidence="1">
    <location>
        <begin position="45"/>
        <end position="65"/>
    </location>
</feature>
<dbReference type="Proteomes" id="UP000230843">
    <property type="component" value="Unassembled WGS sequence"/>
</dbReference>
<accession>A0A2M7Z6R0</accession>
<feature type="transmembrane region" description="Helical" evidence="1">
    <location>
        <begin position="21"/>
        <end position="39"/>
    </location>
</feature>
<evidence type="ECO:0000256" key="1">
    <source>
        <dbReference type="SAM" id="Phobius"/>
    </source>
</evidence>
<keyword evidence="1" id="KW-1133">Transmembrane helix</keyword>
<dbReference type="EMBL" id="PFVJ01000053">
    <property type="protein sequence ID" value="PJA89762.1"/>
    <property type="molecule type" value="Genomic_DNA"/>
</dbReference>
<sequence length="143" mass="16302">MPQQFVVPQFIDVEDKIFGPITTRQFLILLVTGLLLFIAFKLADITLFIVITLLLGGSALVIAFVKVNGQAFHYFILNIFQTLKKPGLRVWSKSFTKEDLEYLRKLGMEEIVEQVPKKEVASHRKIRDLSLIVNTGGFYKGEE</sequence>
<gene>
    <name evidence="2" type="ORF">CO137_02525</name>
</gene>
<dbReference type="InterPro" id="IPR024414">
    <property type="entry name" value="Uncharacterised_PrgI"/>
</dbReference>